<dbReference type="PROSITE" id="PS00420">
    <property type="entry name" value="SRCR_1"/>
    <property type="match status" value="3"/>
</dbReference>
<keyword evidence="7" id="KW-0677">Repeat</keyword>
<keyword evidence="16" id="KW-1185">Reference proteome</keyword>
<evidence type="ECO:0000256" key="5">
    <source>
        <dbReference type="ARBA" id="ARBA00022692"/>
    </source>
</evidence>
<dbReference type="EMBL" id="VWZG01002018">
    <property type="protein sequence ID" value="NXG14887.1"/>
    <property type="molecule type" value="Genomic_DNA"/>
</dbReference>
<feature type="disulfide bond" evidence="12">
    <location>
        <begin position="530"/>
        <end position="540"/>
    </location>
</feature>
<feature type="disulfide bond" evidence="12">
    <location>
        <begin position="740"/>
        <end position="750"/>
    </location>
</feature>
<feature type="disulfide bond" evidence="12">
    <location>
        <begin position="696"/>
        <end position="760"/>
    </location>
</feature>
<feature type="domain" description="SRCR" evidence="14">
    <location>
        <begin position="232"/>
        <end position="332"/>
    </location>
</feature>
<comment type="subcellular location">
    <subcellularLocation>
        <location evidence="1">Cell membrane</location>
        <topology evidence="1">Single-pass type I membrane protein</topology>
    </subcellularLocation>
    <subcellularLocation>
        <location evidence="2">Secreted</location>
    </subcellularLocation>
</comment>
<proteinExistence type="predicted"/>
<keyword evidence="9" id="KW-0472">Membrane</keyword>
<sequence>MGTEGLPLLGGLWLLLWVQLCRGAAEVRLVNGGGRCVGRVEVKHEEQWGTVCDSDWDKKDATVVCRQLGCGVALRAHTRAHFGQGSGPVWMNRVACRGSEAALSDCPHAGWRELHCTHNWDAGVTCSGFVRLVGGDNPCSGQVEIHDRDQWRTVCASDFGPEAAAVVCRELQCGAALAMPASAGPGEGGSAMRERELQCVGNESLLASCPRGSPRDQPCAHHRNATVTCTPFRLVNGSTACEGRVEFHVLGTWGTLCASHWDLNDGHVLCRHLNCGFAEAIPPGGSFGEGTVSMWRDSFHCNGTETHMEECPVTVLGASPCAPGNAAAVVCSGPAIEGSLRLVGGESRCDGRVEILLQRGTWGRVLAGRWELPEAAVVCRQLRCGEAETADTLPRGQRGAGPVGLRGVRCAGHEARLSLCNASSPLPDEVLEDVGVSCRGEWRCGGTPGGGRVCAAGSRSVRLASGAGRCEGRVEILHRGAWGTVCDDGWDLRTAAVVCRQLGCGAAINASGSERFGEGHGPIWLDGVNCSGHEAALWDCPAEPWGRHDCGHKEDAGVVCSEFVALRLENSDGCSGRLRVLYNGTWGSVCSNLMTPKAAVLACKELGCGDKGHLEGQQGYGKVEGPAWLDQVECGKTARSFWECLSTPWHPQSCEDVQEEAHITCTDREKIRVVGGESNCSGRVELWHRGSWGTVCDDSWDMRDAQVVCRQLGCGPAVAALPEAAFGEGTGAIWLERVECRGTELALQDCWARPGDGGLCRHKEDAAVSCSGGQRGWHPSEGRDKEP</sequence>
<keyword evidence="8" id="KW-1133">Transmembrane helix</keyword>
<feature type="non-terminal residue" evidence="15">
    <location>
        <position position="787"/>
    </location>
</feature>
<dbReference type="Pfam" id="PF00530">
    <property type="entry name" value="SRCR"/>
    <property type="match status" value="7"/>
</dbReference>
<feature type="disulfide bond" evidence="12">
    <location>
        <begin position="590"/>
        <end position="654"/>
    </location>
</feature>
<evidence type="ECO:0000313" key="16">
    <source>
        <dbReference type="Proteomes" id="UP000591535"/>
    </source>
</evidence>
<dbReference type="FunFam" id="3.10.250.10:FF:000031">
    <property type="entry name" value="RIKEN cDNA 5830411N06, isoform CRA_a"/>
    <property type="match status" value="1"/>
</dbReference>
<feature type="disulfide bond" evidence="12">
    <location>
        <begin position="155"/>
        <end position="219"/>
    </location>
</feature>
<evidence type="ECO:0000256" key="2">
    <source>
        <dbReference type="ARBA" id="ARBA00004613"/>
    </source>
</evidence>
<feature type="disulfide bond" evidence="12">
    <location>
        <begin position="96"/>
        <end position="106"/>
    </location>
</feature>
<dbReference type="PROSITE" id="PS50287">
    <property type="entry name" value="SRCR_2"/>
    <property type="match status" value="7"/>
</dbReference>
<keyword evidence="5" id="KW-0812">Transmembrane</keyword>
<keyword evidence="4" id="KW-0964">Secreted</keyword>
<dbReference type="InterPro" id="IPR036772">
    <property type="entry name" value="SRCR-like_dom_sf"/>
</dbReference>
<feature type="disulfide bond" evidence="12">
    <location>
        <begin position="486"/>
        <end position="550"/>
    </location>
</feature>
<evidence type="ECO:0000256" key="3">
    <source>
        <dbReference type="ARBA" id="ARBA00022475"/>
    </source>
</evidence>
<dbReference type="AlphaFoldDB" id="A0A7K8ZIT9"/>
<feature type="disulfide bond" evidence="12">
    <location>
        <begin position="199"/>
        <end position="209"/>
    </location>
</feature>
<evidence type="ECO:0000256" key="12">
    <source>
        <dbReference type="PROSITE-ProRule" id="PRU00196"/>
    </source>
</evidence>
<evidence type="ECO:0000256" key="10">
    <source>
        <dbReference type="ARBA" id="ARBA00023157"/>
    </source>
</evidence>
<feature type="domain" description="SRCR" evidence="14">
    <location>
        <begin position="461"/>
        <end position="561"/>
    </location>
</feature>
<feature type="chain" id="PRO_5029525214" evidence="13">
    <location>
        <begin position="24"/>
        <end position="787"/>
    </location>
</feature>
<dbReference type="GO" id="GO:0005886">
    <property type="term" value="C:plasma membrane"/>
    <property type="evidence" value="ECO:0007669"/>
    <property type="project" value="UniProtKB-SubCell"/>
</dbReference>
<feature type="domain" description="SRCR" evidence="14">
    <location>
        <begin position="671"/>
        <end position="771"/>
    </location>
</feature>
<feature type="domain" description="SRCR" evidence="14">
    <location>
        <begin position="566"/>
        <end position="666"/>
    </location>
</feature>
<dbReference type="Proteomes" id="UP000591535">
    <property type="component" value="Unassembled WGS sequence"/>
</dbReference>
<comment type="caution">
    <text evidence="12">Lacks conserved residue(s) required for the propagation of feature annotation.</text>
</comment>
<organism evidence="15 16">
    <name type="scientific">Grallaria varia</name>
    <name type="common">variegated antpitta</name>
    <dbReference type="NCBI Taxonomy" id="117165"/>
    <lineage>
        <taxon>Eukaryota</taxon>
        <taxon>Metazoa</taxon>
        <taxon>Chordata</taxon>
        <taxon>Craniata</taxon>
        <taxon>Vertebrata</taxon>
        <taxon>Euteleostomi</taxon>
        <taxon>Archelosauria</taxon>
        <taxon>Archosauria</taxon>
        <taxon>Dinosauria</taxon>
        <taxon>Saurischia</taxon>
        <taxon>Theropoda</taxon>
        <taxon>Coelurosauria</taxon>
        <taxon>Aves</taxon>
        <taxon>Neognathae</taxon>
        <taxon>Neoaves</taxon>
        <taxon>Telluraves</taxon>
        <taxon>Australaves</taxon>
        <taxon>Passeriformes</taxon>
        <taxon>Formicariidae</taxon>
        <taxon>Grallaria</taxon>
    </lineage>
</organism>
<name>A0A7K8ZIT9_9PASS</name>
<feature type="disulfide bond" evidence="12">
    <location>
        <begin position="499"/>
        <end position="560"/>
    </location>
</feature>
<keyword evidence="11" id="KW-0325">Glycoprotein</keyword>
<keyword evidence="3" id="KW-1003">Cell membrane</keyword>
<keyword evidence="6 13" id="KW-0732">Signal</keyword>
<keyword evidence="10 12" id="KW-1015">Disulfide bond</keyword>
<dbReference type="PANTHER" id="PTHR19331">
    <property type="entry name" value="SCAVENGER RECEPTOR DOMAIN-CONTAINING"/>
    <property type="match status" value="1"/>
</dbReference>
<evidence type="ECO:0000256" key="6">
    <source>
        <dbReference type="ARBA" id="ARBA00022729"/>
    </source>
</evidence>
<feature type="disulfide bond" evidence="12">
    <location>
        <begin position="270"/>
        <end position="331"/>
    </location>
</feature>
<feature type="disulfide bond" evidence="12">
    <location>
        <begin position="709"/>
        <end position="770"/>
    </location>
</feature>
<evidence type="ECO:0000256" key="4">
    <source>
        <dbReference type="ARBA" id="ARBA00022525"/>
    </source>
</evidence>
<dbReference type="PANTHER" id="PTHR19331:SF484">
    <property type="entry name" value="SRCR DOMAIN-CONTAINING PROTEIN"/>
    <property type="match status" value="1"/>
</dbReference>
<dbReference type="GO" id="GO:0005576">
    <property type="term" value="C:extracellular region"/>
    <property type="evidence" value="ECO:0007669"/>
    <property type="project" value="UniProtKB-SubCell"/>
</dbReference>
<dbReference type="GO" id="GO:0005737">
    <property type="term" value="C:cytoplasm"/>
    <property type="evidence" value="ECO:0007669"/>
    <property type="project" value="UniProtKB-ARBA"/>
</dbReference>
<reference evidence="15 16" key="1">
    <citation type="submission" date="2019-09" db="EMBL/GenBank/DDBJ databases">
        <title>Bird 10,000 Genomes (B10K) Project - Family phase.</title>
        <authorList>
            <person name="Zhang G."/>
        </authorList>
    </citation>
    <scope>NUCLEOTIDE SEQUENCE [LARGE SCALE GENOMIC DNA]</scope>
    <source>
        <strain evidence="15">B10K-DU-001-02</strain>
        <tissue evidence="15">Muscle</tissue>
    </source>
</reference>
<dbReference type="InterPro" id="IPR001190">
    <property type="entry name" value="SRCR"/>
</dbReference>
<comment type="caution">
    <text evidence="15">The sequence shown here is derived from an EMBL/GenBank/DDBJ whole genome shotgun (WGS) entry which is preliminary data.</text>
</comment>
<feature type="non-terminal residue" evidence="15">
    <location>
        <position position="1"/>
    </location>
</feature>
<dbReference type="SUPFAM" id="SSF56487">
    <property type="entry name" value="SRCR-like"/>
    <property type="match status" value="7"/>
</dbReference>
<evidence type="ECO:0000256" key="9">
    <source>
        <dbReference type="ARBA" id="ARBA00023136"/>
    </source>
</evidence>
<gene>
    <name evidence="15" type="primary">Cd163</name>
    <name evidence="15" type="ORF">GRAVAR_R05919</name>
</gene>
<dbReference type="FunFam" id="3.10.250.10:FF:000002">
    <property type="entry name" value="Scavenger receptor cysteine-rich type 1 protein M130"/>
    <property type="match status" value="3"/>
</dbReference>
<accession>A0A7K8ZIT9</accession>
<feature type="domain" description="SRCR" evidence="14">
    <location>
        <begin position="340"/>
        <end position="439"/>
    </location>
</feature>
<feature type="disulfide bond" evidence="12">
    <location>
        <begin position="634"/>
        <end position="644"/>
    </location>
</feature>
<evidence type="ECO:0000256" key="7">
    <source>
        <dbReference type="ARBA" id="ARBA00022737"/>
    </source>
</evidence>
<evidence type="ECO:0000256" key="13">
    <source>
        <dbReference type="SAM" id="SignalP"/>
    </source>
</evidence>
<evidence type="ECO:0000256" key="1">
    <source>
        <dbReference type="ARBA" id="ARBA00004251"/>
    </source>
</evidence>
<feature type="disulfide bond" evidence="12">
    <location>
        <begin position="410"/>
        <end position="420"/>
    </location>
</feature>
<feature type="signal peptide" evidence="13">
    <location>
        <begin position="1"/>
        <end position="23"/>
    </location>
</feature>
<feature type="domain" description="SRCR" evidence="14">
    <location>
        <begin position="27"/>
        <end position="127"/>
    </location>
</feature>
<feature type="disulfide bond" evidence="12">
    <location>
        <begin position="52"/>
        <end position="116"/>
    </location>
</feature>
<evidence type="ECO:0000256" key="8">
    <source>
        <dbReference type="ARBA" id="ARBA00022989"/>
    </source>
</evidence>
<dbReference type="FunFam" id="3.10.250.10:FF:000004">
    <property type="entry name" value="Scavenger receptor cysteine-rich type 1 protein M130"/>
    <property type="match status" value="1"/>
</dbReference>
<dbReference type="Gene3D" id="3.10.250.10">
    <property type="entry name" value="SRCR-like domain"/>
    <property type="match status" value="7"/>
</dbReference>
<dbReference type="FunFam" id="3.10.250.10:FF:000016">
    <property type="entry name" value="Scavenger receptor cysteine-rich protein type 12"/>
    <property type="match status" value="1"/>
</dbReference>
<evidence type="ECO:0000259" key="14">
    <source>
        <dbReference type="PROSITE" id="PS50287"/>
    </source>
</evidence>
<dbReference type="SMART" id="SM00202">
    <property type="entry name" value="SR"/>
    <property type="match status" value="7"/>
</dbReference>
<feature type="disulfide bond" evidence="12">
    <location>
        <begin position="257"/>
        <end position="321"/>
    </location>
</feature>
<feature type="disulfide bond" evidence="12">
    <location>
        <begin position="301"/>
        <end position="311"/>
    </location>
</feature>
<protein>
    <submittedName>
        <fullName evidence="15">C163A protein</fullName>
    </submittedName>
</protein>
<evidence type="ECO:0000256" key="11">
    <source>
        <dbReference type="ARBA" id="ARBA00023180"/>
    </source>
</evidence>
<feature type="disulfide bond" evidence="12">
    <location>
        <begin position="168"/>
        <end position="229"/>
    </location>
</feature>
<dbReference type="PRINTS" id="PR00258">
    <property type="entry name" value="SPERACTRCPTR"/>
</dbReference>
<evidence type="ECO:0000313" key="15">
    <source>
        <dbReference type="EMBL" id="NXG14887.1"/>
    </source>
</evidence>
<feature type="domain" description="SRCR" evidence="14">
    <location>
        <begin position="130"/>
        <end position="230"/>
    </location>
</feature>
<dbReference type="FunFam" id="3.10.250.10:FF:000012">
    <property type="entry name" value="CD163 molecule like 1"/>
    <property type="match status" value="1"/>
</dbReference>
<feature type="disulfide bond" evidence="12">
    <location>
        <begin position="65"/>
        <end position="126"/>
    </location>
</feature>